<dbReference type="Pfam" id="PF00512">
    <property type="entry name" value="HisKA"/>
    <property type="match status" value="1"/>
</dbReference>
<reference evidence="25 26" key="1">
    <citation type="submission" date="2015-02" db="EMBL/GenBank/DDBJ databases">
        <title>Pseudomonas helleri sp. nov. and Pseudomonas weihenstephanensis sp. nov., isolated from raw cows milk.</title>
        <authorList>
            <person name="von Neubeck M."/>
            <person name="Huptas C."/>
            <person name="Wenning M."/>
            <person name="Scherer S."/>
        </authorList>
    </citation>
    <scope>NUCLEOTIDE SEQUENCE [LARGE SCALE GENOMIC DNA]</scope>
    <source>
        <strain evidence="25 26">DSM 29166</strain>
    </source>
</reference>
<keyword evidence="14" id="KW-0902">Two-component regulatory system</keyword>
<feature type="domain" description="Histidine kinase" evidence="20">
    <location>
        <begin position="720"/>
        <end position="942"/>
    </location>
</feature>
<feature type="modified residue" description="4-aspartylphosphate" evidence="17">
    <location>
        <position position="1013"/>
    </location>
</feature>
<evidence type="ECO:0000256" key="2">
    <source>
        <dbReference type="ARBA" id="ARBA00004429"/>
    </source>
</evidence>
<dbReference type="InterPro" id="IPR001638">
    <property type="entry name" value="Solute-binding_3/MltF_N"/>
</dbReference>
<keyword evidence="6 17" id="KW-0597">Phosphoprotein</keyword>
<dbReference type="PRINTS" id="PR00344">
    <property type="entry name" value="BCTRLSENSOR"/>
</dbReference>
<sequence>MSRLSRRRCLPLLFSLCMTSTGCAETIDLQLLGRSHIDSPPLDLSEDDKQWLMSKGSLTLGTSAPDYAPFDISTGSDYFEGLTADYAGLLSQLLHVPFKVRRYDSRAEVIEALKKRDIDLLGTANAYEMTDPELAFSSPYALDTPVLVTRTGNTPQNAEQPKGLRLAMLYHYQPVEEVKAIYPHADVQLYASTLSAIGAVAFGQADMYLGDAITTHYLINKNYLNNVYIKDFSPIEGHPFSFAVHHPNPRLLRIIDAALARIPSDESYAILSRWGGSGIRFEGREPLHFSPSEQLWIAQHPRLKVAINEDFLPFSFFDESGAFSGLAADLLAKISARTGLKFDLVRTTSVAQLTDMIKQGDANLTPALTPSNSRGNVLRFTKPYLTTPFVLVTPAKPGSALTLDMLNGKRVALVIDNTTLPYLKQNFPGVKLIAATNSAQALAMVARGEVEGAVNSLISARYLIKQHYSGQLRIRSTVGIVPAQFSLAVDANAPALHSVLSKALTSIPPEEMDVLTKRWQSAVVLDSRYWERHRSTLLKASMILASILVLAVVWIAYLRGLIQKREHAERALSDQLAFMRTLIDGTPHPIYVRDREGRLLICNEVYLETFGVSREAVIGKNLLELAFCPEQQSKAYHTDYMSVMQDARPLLRDHPLTLPDGRVLTIYHWVLPYRGSDGAVAGMIGGWIDISERAQLFDQLKEAKNHADQANLAKSDFLTTMSHEIRTPMNAVIGMLELALKKAEQGVADKESINVASEAAHGLLELIGEILDIAQIESGRMSLNQQRTHLMSLVQSTVRVFEGMAQQKGLLMSVELDPKISTDVLIDPLRFRQVLSNLLSNAIKFTDAGQVRLSVRAKRSDDGERLHLYLQVEDTGIGISNDDQQRLFSSFSQVNLPQQTPGGSGLGLMISRQLCTMMGGTLTLESTLGKGTCINMQLEIVTLLSQIPVAPVAGVAGCQTRPLKVLVVDDYAPNRRLLTQQLGYLGHTAIEVKDGAQGLKAWRAERFDMIMTDCSMPVMDGYELARTVRAEEAATGACAILIVGFTANAQIGEAERCLAAGMNDCLFKPISLQSLEARLTSANRVSVDLHNERYISPQSQLIDLQALEQLTGGDANTLKSLLEPLIDSLEDDMASLLKAFTKNDLPGLSDIAHKVKSGARMIKATHLARCCESLEQACLSPEWSQLAQRVDEQYEAMAQVMEVIEAYRV</sequence>
<feature type="domain" description="PAC" evidence="23">
    <location>
        <begin position="645"/>
        <end position="702"/>
    </location>
</feature>
<dbReference type="Pfam" id="PF00497">
    <property type="entry name" value="SBP_bac_3"/>
    <property type="match status" value="2"/>
</dbReference>
<dbReference type="InterPro" id="IPR049870">
    <property type="entry name" value="BvgS-like_periplasmic1"/>
</dbReference>
<dbReference type="InterPro" id="IPR001789">
    <property type="entry name" value="Sig_transdc_resp-reg_receiver"/>
</dbReference>
<dbReference type="Gene3D" id="3.40.190.10">
    <property type="entry name" value="Periplasmic binding protein-like II"/>
    <property type="match status" value="4"/>
</dbReference>
<organism evidence="25 26">
    <name type="scientific">Pseudomonas weihenstephanensis</name>
    <dbReference type="NCBI Taxonomy" id="1608994"/>
    <lineage>
        <taxon>Bacteria</taxon>
        <taxon>Pseudomonadati</taxon>
        <taxon>Pseudomonadota</taxon>
        <taxon>Gammaproteobacteria</taxon>
        <taxon>Pseudomonadales</taxon>
        <taxon>Pseudomonadaceae</taxon>
        <taxon>Pseudomonas</taxon>
    </lineage>
</organism>
<dbReference type="InterPro" id="IPR000014">
    <property type="entry name" value="PAS"/>
</dbReference>
<feature type="chain" id="PRO_5005274483" description="histidine kinase" evidence="19">
    <location>
        <begin position="25"/>
        <end position="1209"/>
    </location>
</feature>
<name>A0A0J6IIU9_9PSED</name>
<evidence type="ECO:0000256" key="3">
    <source>
        <dbReference type="ARBA" id="ARBA00012438"/>
    </source>
</evidence>
<dbReference type="PROSITE" id="PS50109">
    <property type="entry name" value="HIS_KIN"/>
    <property type="match status" value="1"/>
</dbReference>
<dbReference type="Gene3D" id="3.40.50.2300">
    <property type="match status" value="1"/>
</dbReference>
<dbReference type="SUPFAM" id="SSF55874">
    <property type="entry name" value="ATPase domain of HSP90 chaperone/DNA topoisomerase II/histidine kinase"/>
    <property type="match status" value="1"/>
</dbReference>
<protein>
    <recommendedName>
        <fullName evidence="3">histidine kinase</fullName>
        <ecNumber evidence="3">2.7.13.3</ecNumber>
    </recommendedName>
</protein>
<dbReference type="SUPFAM" id="SSF52172">
    <property type="entry name" value="CheY-like"/>
    <property type="match status" value="1"/>
</dbReference>
<dbReference type="PATRIC" id="fig|1608994.3.peg.1435"/>
<keyword evidence="5" id="KW-0997">Cell inner membrane</keyword>
<dbReference type="GO" id="GO:0009927">
    <property type="term" value="F:histidine phosphotransfer kinase activity"/>
    <property type="evidence" value="ECO:0007669"/>
    <property type="project" value="TreeGrafter"/>
</dbReference>
<dbReference type="InterPro" id="IPR036097">
    <property type="entry name" value="HisK_dim/P_sf"/>
</dbReference>
<evidence type="ECO:0000256" key="9">
    <source>
        <dbReference type="ARBA" id="ARBA00022729"/>
    </source>
</evidence>
<dbReference type="Pfam" id="PF00072">
    <property type="entry name" value="Response_reg"/>
    <property type="match status" value="1"/>
</dbReference>
<dbReference type="InterPro" id="IPR003661">
    <property type="entry name" value="HisK_dim/P_dom"/>
</dbReference>
<evidence type="ECO:0000259" key="23">
    <source>
        <dbReference type="PROSITE" id="PS50113"/>
    </source>
</evidence>
<dbReference type="InterPro" id="IPR036641">
    <property type="entry name" value="HPT_dom_sf"/>
</dbReference>
<evidence type="ECO:0000256" key="10">
    <source>
        <dbReference type="ARBA" id="ARBA00022741"/>
    </source>
</evidence>
<evidence type="ECO:0000256" key="8">
    <source>
        <dbReference type="ARBA" id="ARBA00022692"/>
    </source>
</evidence>
<dbReference type="InterPro" id="IPR035965">
    <property type="entry name" value="PAS-like_dom_sf"/>
</dbReference>
<evidence type="ECO:0000256" key="18">
    <source>
        <dbReference type="SAM" id="Phobius"/>
    </source>
</evidence>
<evidence type="ECO:0000256" key="6">
    <source>
        <dbReference type="ARBA" id="ARBA00022553"/>
    </source>
</evidence>
<dbReference type="SMART" id="SM00091">
    <property type="entry name" value="PAS"/>
    <property type="match status" value="1"/>
</dbReference>
<dbReference type="InterPro" id="IPR008207">
    <property type="entry name" value="Sig_transdc_His_kin_Hpt_dom"/>
</dbReference>
<dbReference type="CDD" id="cd00082">
    <property type="entry name" value="HisKA"/>
    <property type="match status" value="1"/>
</dbReference>
<dbReference type="Proteomes" id="UP000036325">
    <property type="component" value="Unassembled WGS sequence"/>
</dbReference>
<dbReference type="Pfam" id="PF00989">
    <property type="entry name" value="PAS"/>
    <property type="match status" value="1"/>
</dbReference>
<dbReference type="SMART" id="SM00387">
    <property type="entry name" value="HATPase_c"/>
    <property type="match status" value="1"/>
</dbReference>
<evidence type="ECO:0000256" key="4">
    <source>
        <dbReference type="ARBA" id="ARBA00022475"/>
    </source>
</evidence>
<dbReference type="Pfam" id="PF02518">
    <property type="entry name" value="HATPase_c"/>
    <property type="match status" value="1"/>
</dbReference>
<dbReference type="InterPro" id="IPR004358">
    <property type="entry name" value="Sig_transdc_His_kin-like_C"/>
</dbReference>
<feature type="signal peptide" evidence="19">
    <location>
        <begin position="1"/>
        <end position="24"/>
    </location>
</feature>
<dbReference type="GO" id="GO:0000155">
    <property type="term" value="F:phosphorelay sensor kinase activity"/>
    <property type="evidence" value="ECO:0007669"/>
    <property type="project" value="InterPro"/>
</dbReference>
<dbReference type="NCBIfam" id="TIGR00229">
    <property type="entry name" value="sensory_box"/>
    <property type="match status" value="1"/>
</dbReference>
<dbReference type="SMART" id="SM00062">
    <property type="entry name" value="PBPb"/>
    <property type="match status" value="2"/>
</dbReference>
<feature type="domain" description="PAS" evidence="22">
    <location>
        <begin position="575"/>
        <end position="647"/>
    </location>
</feature>
<evidence type="ECO:0000256" key="17">
    <source>
        <dbReference type="PROSITE-ProRule" id="PRU00169"/>
    </source>
</evidence>
<evidence type="ECO:0000313" key="25">
    <source>
        <dbReference type="EMBL" id="KMN14520.1"/>
    </source>
</evidence>
<evidence type="ECO:0000256" key="1">
    <source>
        <dbReference type="ARBA" id="ARBA00000085"/>
    </source>
</evidence>
<dbReference type="SUPFAM" id="SSF55785">
    <property type="entry name" value="PYP-like sensor domain (PAS domain)"/>
    <property type="match status" value="1"/>
</dbReference>
<evidence type="ECO:0000256" key="14">
    <source>
        <dbReference type="ARBA" id="ARBA00023012"/>
    </source>
</evidence>
<dbReference type="Gene3D" id="1.10.287.130">
    <property type="match status" value="1"/>
</dbReference>
<dbReference type="PROSITE" id="PS50894">
    <property type="entry name" value="HPT"/>
    <property type="match status" value="1"/>
</dbReference>
<keyword evidence="9 19" id="KW-0732">Signal</keyword>
<accession>A0A0J6IIU9</accession>
<evidence type="ECO:0000259" key="20">
    <source>
        <dbReference type="PROSITE" id="PS50109"/>
    </source>
</evidence>
<dbReference type="CDD" id="cd13707">
    <property type="entry name" value="PBP2_BvgS_D2"/>
    <property type="match status" value="1"/>
</dbReference>
<dbReference type="PANTHER" id="PTHR43047">
    <property type="entry name" value="TWO-COMPONENT HISTIDINE PROTEIN KINASE"/>
    <property type="match status" value="1"/>
</dbReference>
<dbReference type="GO" id="GO:0006355">
    <property type="term" value="P:regulation of DNA-templated transcription"/>
    <property type="evidence" value="ECO:0007669"/>
    <property type="project" value="InterPro"/>
</dbReference>
<evidence type="ECO:0000256" key="11">
    <source>
        <dbReference type="ARBA" id="ARBA00022777"/>
    </source>
</evidence>
<dbReference type="InterPro" id="IPR036890">
    <property type="entry name" value="HATPase_C_sf"/>
</dbReference>
<dbReference type="PROSITE" id="PS50113">
    <property type="entry name" value="PAC"/>
    <property type="match status" value="1"/>
</dbReference>
<feature type="modified residue" description="Phosphohistidine" evidence="16">
    <location>
        <position position="1153"/>
    </location>
</feature>
<keyword evidence="15 18" id="KW-0472">Membrane</keyword>
<dbReference type="GO" id="GO:0005886">
    <property type="term" value="C:plasma membrane"/>
    <property type="evidence" value="ECO:0007669"/>
    <property type="project" value="UniProtKB-SubCell"/>
</dbReference>
<dbReference type="PANTHER" id="PTHR43047:SF72">
    <property type="entry name" value="OSMOSENSING HISTIDINE PROTEIN KINASE SLN1"/>
    <property type="match status" value="1"/>
</dbReference>
<evidence type="ECO:0000259" key="21">
    <source>
        <dbReference type="PROSITE" id="PS50110"/>
    </source>
</evidence>
<feature type="transmembrane region" description="Helical" evidence="18">
    <location>
        <begin position="537"/>
        <end position="557"/>
    </location>
</feature>
<evidence type="ECO:0000256" key="12">
    <source>
        <dbReference type="ARBA" id="ARBA00022840"/>
    </source>
</evidence>
<evidence type="ECO:0000256" key="19">
    <source>
        <dbReference type="SAM" id="SignalP"/>
    </source>
</evidence>
<dbReference type="EC" id="2.7.13.3" evidence="3"/>
<dbReference type="SUPFAM" id="SSF47226">
    <property type="entry name" value="Histidine-containing phosphotransfer domain, HPT domain"/>
    <property type="match status" value="1"/>
</dbReference>
<dbReference type="PROSITE" id="PS51257">
    <property type="entry name" value="PROKAR_LIPOPROTEIN"/>
    <property type="match status" value="1"/>
</dbReference>
<keyword evidence="4" id="KW-1003">Cell membrane</keyword>
<comment type="caution">
    <text evidence="25">The sequence shown here is derived from an EMBL/GenBank/DDBJ whole genome shotgun (WGS) entry which is preliminary data.</text>
</comment>
<keyword evidence="7" id="KW-0808">Transferase</keyword>
<evidence type="ECO:0000256" key="5">
    <source>
        <dbReference type="ARBA" id="ARBA00022519"/>
    </source>
</evidence>
<dbReference type="Gene3D" id="3.30.450.20">
    <property type="entry name" value="PAS domain"/>
    <property type="match status" value="1"/>
</dbReference>
<proteinExistence type="predicted"/>
<dbReference type="CDD" id="cd00088">
    <property type="entry name" value="HPT"/>
    <property type="match status" value="1"/>
</dbReference>
<dbReference type="InterPro" id="IPR003594">
    <property type="entry name" value="HATPase_dom"/>
</dbReference>
<keyword evidence="8 18" id="KW-0812">Transmembrane</keyword>
<dbReference type="InterPro" id="IPR013767">
    <property type="entry name" value="PAS_fold"/>
</dbReference>
<evidence type="ECO:0000313" key="26">
    <source>
        <dbReference type="Proteomes" id="UP000036325"/>
    </source>
</evidence>
<comment type="catalytic activity">
    <reaction evidence="1">
        <text>ATP + protein L-histidine = ADP + protein N-phospho-L-histidine.</text>
        <dbReference type="EC" id="2.7.13.3"/>
    </reaction>
</comment>
<evidence type="ECO:0000256" key="16">
    <source>
        <dbReference type="PROSITE-ProRule" id="PRU00110"/>
    </source>
</evidence>
<evidence type="ECO:0000259" key="22">
    <source>
        <dbReference type="PROSITE" id="PS50112"/>
    </source>
</evidence>
<dbReference type="SMART" id="SM00448">
    <property type="entry name" value="REC"/>
    <property type="match status" value="1"/>
</dbReference>
<dbReference type="FunFam" id="3.30.565.10:FF:000010">
    <property type="entry name" value="Sensor histidine kinase RcsC"/>
    <property type="match status" value="1"/>
</dbReference>
<feature type="domain" description="HPt" evidence="24">
    <location>
        <begin position="1114"/>
        <end position="1207"/>
    </location>
</feature>
<keyword evidence="10" id="KW-0547">Nucleotide-binding</keyword>
<evidence type="ECO:0000256" key="15">
    <source>
        <dbReference type="ARBA" id="ARBA00023136"/>
    </source>
</evidence>
<dbReference type="SUPFAM" id="SSF53850">
    <property type="entry name" value="Periplasmic binding protein-like II"/>
    <property type="match status" value="2"/>
</dbReference>
<dbReference type="Pfam" id="PF01627">
    <property type="entry name" value="Hpt"/>
    <property type="match status" value="1"/>
</dbReference>
<dbReference type="CDD" id="cd17546">
    <property type="entry name" value="REC_hyHK_CKI1_RcsC-like"/>
    <property type="match status" value="1"/>
</dbReference>
<evidence type="ECO:0000259" key="24">
    <source>
        <dbReference type="PROSITE" id="PS50894"/>
    </source>
</evidence>
<comment type="subcellular location">
    <subcellularLocation>
        <location evidence="2">Cell inner membrane</location>
        <topology evidence="2">Multi-pass membrane protein</topology>
    </subcellularLocation>
</comment>
<keyword evidence="13 18" id="KW-1133">Transmembrane helix</keyword>
<dbReference type="InterPro" id="IPR011006">
    <property type="entry name" value="CheY-like_superfamily"/>
</dbReference>
<dbReference type="GO" id="GO:0005524">
    <property type="term" value="F:ATP binding"/>
    <property type="evidence" value="ECO:0007669"/>
    <property type="project" value="UniProtKB-KW"/>
</dbReference>
<keyword evidence="12" id="KW-0067">ATP-binding</keyword>
<feature type="domain" description="Response regulatory" evidence="21">
    <location>
        <begin position="964"/>
        <end position="1083"/>
    </location>
</feature>
<dbReference type="CDD" id="cd00130">
    <property type="entry name" value="PAS"/>
    <property type="match status" value="1"/>
</dbReference>
<dbReference type="EMBL" id="JYLF01000002">
    <property type="protein sequence ID" value="KMN14520.1"/>
    <property type="molecule type" value="Genomic_DNA"/>
</dbReference>
<gene>
    <name evidence="25" type="ORF">TU86_04225</name>
</gene>
<dbReference type="AlphaFoldDB" id="A0A0J6IIU9"/>
<dbReference type="PROSITE" id="PS50112">
    <property type="entry name" value="PAS"/>
    <property type="match status" value="1"/>
</dbReference>
<keyword evidence="11 25" id="KW-0418">Kinase</keyword>
<dbReference type="Gene3D" id="1.20.120.160">
    <property type="entry name" value="HPT domain"/>
    <property type="match status" value="1"/>
</dbReference>
<dbReference type="Gene3D" id="3.30.565.10">
    <property type="entry name" value="Histidine kinase-like ATPase, C-terminal domain"/>
    <property type="match status" value="1"/>
</dbReference>
<evidence type="ECO:0000256" key="13">
    <source>
        <dbReference type="ARBA" id="ARBA00022989"/>
    </source>
</evidence>
<dbReference type="SMART" id="SM00388">
    <property type="entry name" value="HisKA"/>
    <property type="match status" value="1"/>
</dbReference>
<dbReference type="CDD" id="cd13705">
    <property type="entry name" value="PBP2_BvgS_D1"/>
    <property type="match status" value="1"/>
</dbReference>
<evidence type="ECO:0000256" key="7">
    <source>
        <dbReference type="ARBA" id="ARBA00022679"/>
    </source>
</evidence>
<dbReference type="CDD" id="cd16922">
    <property type="entry name" value="HATPase_EvgS-ArcB-TorS-like"/>
    <property type="match status" value="1"/>
</dbReference>
<dbReference type="InterPro" id="IPR049871">
    <property type="entry name" value="BvgS-like_periplasmic2"/>
</dbReference>
<dbReference type="InterPro" id="IPR000700">
    <property type="entry name" value="PAS-assoc_C"/>
</dbReference>
<dbReference type="PROSITE" id="PS50110">
    <property type="entry name" value="RESPONSE_REGULATORY"/>
    <property type="match status" value="1"/>
</dbReference>
<dbReference type="STRING" id="1608994.TU86_04225"/>
<dbReference type="InterPro" id="IPR005467">
    <property type="entry name" value="His_kinase_dom"/>
</dbReference>
<dbReference type="SUPFAM" id="SSF47384">
    <property type="entry name" value="Homodimeric domain of signal transducing histidine kinase"/>
    <property type="match status" value="1"/>
</dbReference>